<dbReference type="InterPro" id="IPR003594">
    <property type="entry name" value="HATPase_dom"/>
</dbReference>
<evidence type="ECO:0000256" key="5">
    <source>
        <dbReference type="ARBA" id="ARBA00022553"/>
    </source>
</evidence>
<dbReference type="GO" id="GO:0005524">
    <property type="term" value="F:ATP binding"/>
    <property type="evidence" value="ECO:0007669"/>
    <property type="project" value="UniProtKB-KW"/>
</dbReference>
<keyword evidence="8" id="KW-0418">Kinase</keyword>
<proteinExistence type="predicted"/>
<dbReference type="EC" id="2.7.13.3" evidence="3"/>
<dbReference type="InterPro" id="IPR050398">
    <property type="entry name" value="HssS/ArlS-like"/>
</dbReference>
<evidence type="ECO:0000259" key="12">
    <source>
        <dbReference type="Pfam" id="PF02518"/>
    </source>
</evidence>
<reference evidence="13 14" key="1">
    <citation type="submission" date="2019-10" db="EMBL/GenBank/DDBJ databases">
        <title>The Genome Sequence of Clostridium tarantellae Isolated from Fish Brain.</title>
        <authorList>
            <person name="Bano L."/>
            <person name="Kiel M."/>
            <person name="Sales G."/>
            <person name="Doxey A.C."/>
            <person name="Mansfield M.J."/>
            <person name="Schiavone M."/>
            <person name="Rossetto O."/>
            <person name="Pirazzini M."/>
            <person name="Dobrindt U."/>
            <person name="Montecucco C."/>
        </authorList>
    </citation>
    <scope>NUCLEOTIDE SEQUENCE [LARGE SCALE GENOMIC DNA]</scope>
    <source>
        <strain evidence="13 14">DSM 3997</strain>
    </source>
</reference>
<evidence type="ECO:0000256" key="11">
    <source>
        <dbReference type="ARBA" id="ARBA00023136"/>
    </source>
</evidence>
<evidence type="ECO:0000256" key="9">
    <source>
        <dbReference type="ARBA" id="ARBA00022840"/>
    </source>
</evidence>
<comment type="subcellular location">
    <subcellularLocation>
        <location evidence="2">Cell membrane</location>
        <topology evidence="2">Multi-pass membrane protein</topology>
    </subcellularLocation>
</comment>
<evidence type="ECO:0000313" key="14">
    <source>
        <dbReference type="Proteomes" id="UP000430345"/>
    </source>
</evidence>
<comment type="catalytic activity">
    <reaction evidence="1">
        <text>ATP + protein L-histidine = ADP + protein N-phospho-L-histidine.</text>
        <dbReference type="EC" id="2.7.13.3"/>
    </reaction>
</comment>
<dbReference type="InterPro" id="IPR004358">
    <property type="entry name" value="Sig_transdc_His_kin-like_C"/>
</dbReference>
<dbReference type="Proteomes" id="UP000430345">
    <property type="component" value="Unassembled WGS sequence"/>
</dbReference>
<keyword evidence="6" id="KW-0808">Transferase</keyword>
<evidence type="ECO:0000256" key="10">
    <source>
        <dbReference type="ARBA" id="ARBA00023012"/>
    </source>
</evidence>
<dbReference type="OrthoDB" id="9792991at2"/>
<name>A0A6I1MQ65_9CLOT</name>
<dbReference type="PRINTS" id="PR00344">
    <property type="entry name" value="BCTRLSENSOR"/>
</dbReference>
<dbReference type="Pfam" id="PF02518">
    <property type="entry name" value="HATPase_c"/>
    <property type="match status" value="1"/>
</dbReference>
<dbReference type="SUPFAM" id="SSF55874">
    <property type="entry name" value="ATPase domain of HSP90 chaperone/DNA topoisomerase II/histidine kinase"/>
    <property type="match status" value="1"/>
</dbReference>
<evidence type="ECO:0000256" key="2">
    <source>
        <dbReference type="ARBA" id="ARBA00004651"/>
    </source>
</evidence>
<dbReference type="AlphaFoldDB" id="A0A6I1MQ65"/>
<evidence type="ECO:0000256" key="3">
    <source>
        <dbReference type="ARBA" id="ARBA00012438"/>
    </source>
</evidence>
<evidence type="ECO:0000256" key="7">
    <source>
        <dbReference type="ARBA" id="ARBA00022741"/>
    </source>
</evidence>
<organism evidence="13 14">
    <name type="scientific">Clostridium tarantellae</name>
    <dbReference type="NCBI Taxonomy" id="39493"/>
    <lineage>
        <taxon>Bacteria</taxon>
        <taxon>Bacillati</taxon>
        <taxon>Bacillota</taxon>
        <taxon>Clostridia</taxon>
        <taxon>Eubacteriales</taxon>
        <taxon>Clostridiaceae</taxon>
        <taxon>Clostridium</taxon>
    </lineage>
</organism>
<feature type="domain" description="Histidine kinase/HSP90-like ATPase" evidence="12">
    <location>
        <begin position="8"/>
        <end position="73"/>
    </location>
</feature>
<gene>
    <name evidence="13" type="ORF">GBZ86_12825</name>
</gene>
<dbReference type="PANTHER" id="PTHR45528">
    <property type="entry name" value="SENSOR HISTIDINE KINASE CPXA"/>
    <property type="match status" value="1"/>
</dbReference>
<evidence type="ECO:0000313" key="13">
    <source>
        <dbReference type="EMBL" id="MPQ44628.1"/>
    </source>
</evidence>
<dbReference type="GO" id="GO:0000155">
    <property type="term" value="F:phosphorelay sensor kinase activity"/>
    <property type="evidence" value="ECO:0007669"/>
    <property type="project" value="TreeGrafter"/>
</dbReference>
<dbReference type="EMBL" id="WHJC01000262">
    <property type="protein sequence ID" value="MPQ44628.1"/>
    <property type="molecule type" value="Genomic_DNA"/>
</dbReference>
<keyword evidence="9" id="KW-0067">ATP-binding</keyword>
<dbReference type="InterPro" id="IPR036890">
    <property type="entry name" value="HATPase_C_sf"/>
</dbReference>
<sequence>MAIFNMKNKVNNINKEDIKYIFERFYRVDKSPCETKISGLGLSIAKAIVDLHKGKIYADLDDERITFTVELKLYKNKME</sequence>
<evidence type="ECO:0000256" key="6">
    <source>
        <dbReference type="ARBA" id="ARBA00022679"/>
    </source>
</evidence>
<dbReference type="Gene3D" id="3.30.565.10">
    <property type="entry name" value="Histidine kinase-like ATPase, C-terminal domain"/>
    <property type="match status" value="1"/>
</dbReference>
<comment type="caution">
    <text evidence="13">The sequence shown here is derived from an EMBL/GenBank/DDBJ whole genome shotgun (WGS) entry which is preliminary data.</text>
</comment>
<protein>
    <recommendedName>
        <fullName evidence="3">histidine kinase</fullName>
        <ecNumber evidence="3">2.7.13.3</ecNumber>
    </recommendedName>
</protein>
<keyword evidence="4" id="KW-1003">Cell membrane</keyword>
<keyword evidence="14" id="KW-1185">Reference proteome</keyword>
<accession>A0A6I1MQ65</accession>
<keyword evidence="5" id="KW-0597">Phosphoprotein</keyword>
<evidence type="ECO:0000256" key="1">
    <source>
        <dbReference type="ARBA" id="ARBA00000085"/>
    </source>
</evidence>
<dbReference type="RefSeq" id="WP_152891255.1">
    <property type="nucleotide sequence ID" value="NZ_WHJC01000262.1"/>
</dbReference>
<evidence type="ECO:0000256" key="4">
    <source>
        <dbReference type="ARBA" id="ARBA00022475"/>
    </source>
</evidence>
<keyword evidence="11" id="KW-0472">Membrane</keyword>
<keyword evidence="7" id="KW-0547">Nucleotide-binding</keyword>
<dbReference type="GO" id="GO:0005886">
    <property type="term" value="C:plasma membrane"/>
    <property type="evidence" value="ECO:0007669"/>
    <property type="project" value="UniProtKB-SubCell"/>
</dbReference>
<dbReference type="PANTHER" id="PTHR45528:SF1">
    <property type="entry name" value="SENSOR HISTIDINE KINASE CPXA"/>
    <property type="match status" value="1"/>
</dbReference>
<evidence type="ECO:0000256" key="8">
    <source>
        <dbReference type="ARBA" id="ARBA00022777"/>
    </source>
</evidence>
<keyword evidence="10" id="KW-0902">Two-component regulatory system</keyword>